<dbReference type="RefSeq" id="XP_031090060.1">
    <property type="nucleotide sequence ID" value="XM_031224841.1"/>
</dbReference>
<gene>
    <name evidence="1" type="ORF">FPRO_15919</name>
</gene>
<reference evidence="2" key="1">
    <citation type="journal article" date="2016" name="Genome Biol. Evol.">
        <title>Comparative 'omics' of the Fusarium fujikuroi species complex highlights differences in genetic potential and metabolite synthesis.</title>
        <authorList>
            <person name="Niehaus E.-M."/>
            <person name="Muensterkoetter M."/>
            <person name="Proctor R.H."/>
            <person name="Brown D.W."/>
            <person name="Sharon A."/>
            <person name="Idan Y."/>
            <person name="Oren-Young L."/>
            <person name="Sieber C.M."/>
            <person name="Novak O."/>
            <person name="Pencik A."/>
            <person name="Tarkowska D."/>
            <person name="Hromadova K."/>
            <person name="Freeman S."/>
            <person name="Maymon M."/>
            <person name="Elazar M."/>
            <person name="Youssef S.A."/>
            <person name="El-Shabrawy E.S.M."/>
            <person name="Shalaby A.B.A."/>
            <person name="Houterman P."/>
            <person name="Brock N.L."/>
            <person name="Burkhardt I."/>
            <person name="Tsavkelova E.A."/>
            <person name="Dickschat J.S."/>
            <person name="Galuszka P."/>
            <person name="Gueldener U."/>
            <person name="Tudzynski B."/>
        </authorList>
    </citation>
    <scope>NUCLEOTIDE SEQUENCE [LARGE SCALE GENOMIC DNA]</scope>
    <source>
        <strain evidence="2">ET1</strain>
    </source>
</reference>
<evidence type="ECO:0000313" key="2">
    <source>
        <dbReference type="Proteomes" id="UP000183971"/>
    </source>
</evidence>
<dbReference type="GeneID" id="42060774"/>
<sequence length="57" mass="6289">MDCRTAPRLCMCRCPMPAALCLDRAGFCCELGQHLIVEPFDILSKSLSSSLFSPLHC</sequence>
<dbReference type="VEuPathDB" id="FungiDB:FPRO_15919"/>
<evidence type="ECO:0000313" key="1">
    <source>
        <dbReference type="EMBL" id="CZR49560.1"/>
    </source>
</evidence>
<keyword evidence="2" id="KW-1185">Reference proteome</keyword>
<dbReference type="Proteomes" id="UP000183971">
    <property type="component" value="Unassembled WGS sequence"/>
</dbReference>
<dbReference type="EMBL" id="FJOF01000017">
    <property type="protein sequence ID" value="CZR49560.1"/>
    <property type="molecule type" value="Genomic_DNA"/>
</dbReference>
<name>A0A1L7WAF0_FUSPR</name>
<organism evidence="1 2">
    <name type="scientific">Fusarium proliferatum (strain ET1)</name>
    <name type="common">Orchid endophyte fungus</name>
    <dbReference type="NCBI Taxonomy" id="1227346"/>
    <lineage>
        <taxon>Eukaryota</taxon>
        <taxon>Fungi</taxon>
        <taxon>Dikarya</taxon>
        <taxon>Ascomycota</taxon>
        <taxon>Pezizomycotina</taxon>
        <taxon>Sordariomycetes</taxon>
        <taxon>Hypocreomycetidae</taxon>
        <taxon>Hypocreales</taxon>
        <taxon>Nectriaceae</taxon>
        <taxon>Fusarium</taxon>
        <taxon>Fusarium fujikuroi species complex</taxon>
    </lineage>
</organism>
<proteinExistence type="predicted"/>
<comment type="caution">
    <text evidence="1">The sequence shown here is derived from an EMBL/GenBank/DDBJ whole genome shotgun (WGS) entry which is preliminary data.</text>
</comment>
<protein>
    <submittedName>
        <fullName evidence="1">Uncharacterized protein</fullName>
    </submittedName>
</protein>
<accession>A0A1L7WAF0</accession>
<dbReference type="AlphaFoldDB" id="A0A1L7WAF0"/>